<comment type="caution">
    <text evidence="1">The sequence shown here is derived from an EMBL/GenBank/DDBJ whole genome shotgun (WGS) entry which is preliminary data.</text>
</comment>
<dbReference type="Proteomes" id="UP000670527">
    <property type="component" value="Unassembled WGS sequence"/>
</dbReference>
<protein>
    <submittedName>
        <fullName evidence="1">SprB repeat-containing protein</fullName>
    </submittedName>
</protein>
<dbReference type="Pfam" id="PF13573">
    <property type="entry name" value="SprB"/>
    <property type="match status" value="2"/>
</dbReference>
<organism evidence="1 2">
    <name type="scientific">Hymenobacter defluvii</name>
    <dbReference type="NCBI Taxonomy" id="2054411"/>
    <lineage>
        <taxon>Bacteria</taxon>
        <taxon>Pseudomonadati</taxon>
        <taxon>Bacteroidota</taxon>
        <taxon>Cytophagia</taxon>
        <taxon>Cytophagales</taxon>
        <taxon>Hymenobacteraceae</taxon>
        <taxon>Hymenobacter</taxon>
    </lineage>
</organism>
<dbReference type="EMBL" id="JAGETX010000004">
    <property type="protein sequence ID" value="MBO3270745.1"/>
    <property type="molecule type" value="Genomic_DNA"/>
</dbReference>
<name>A0ABS3TAR1_9BACT</name>
<evidence type="ECO:0000313" key="1">
    <source>
        <dbReference type="EMBL" id="MBO3270745.1"/>
    </source>
</evidence>
<gene>
    <name evidence="1" type="ORF">J4D97_08805</name>
</gene>
<accession>A0ABS3TAR1</accession>
<dbReference type="InterPro" id="IPR025667">
    <property type="entry name" value="SprB_repeat"/>
</dbReference>
<dbReference type="Gene3D" id="2.60.40.740">
    <property type="match status" value="1"/>
</dbReference>
<keyword evidence="2" id="KW-1185">Reference proteome</keyword>
<dbReference type="RefSeq" id="WP_208307263.1">
    <property type="nucleotide sequence ID" value="NZ_JAGETX010000004.1"/>
</dbReference>
<proteinExistence type="predicted"/>
<evidence type="ECO:0000313" key="2">
    <source>
        <dbReference type="Proteomes" id="UP000670527"/>
    </source>
</evidence>
<reference evidence="1 2" key="1">
    <citation type="submission" date="2021-03" db="EMBL/GenBank/DDBJ databases">
        <authorList>
            <person name="Kim M.K."/>
        </authorList>
    </citation>
    <scope>NUCLEOTIDE SEQUENCE [LARGE SCALE GENOMIC DNA]</scope>
    <source>
        <strain evidence="1 2">BT507</strain>
    </source>
</reference>
<sequence>MLIELLVVWTFTERWQDPVDDRISEDRFNADLWAFNTDTRQVDYKPYPLGGYYNQWTGEGTRDERPVDYSRPTDEEFFSYVEGATRYGYYHDGNGGFTIVTSGLVVDYFVVLATCFGSSTGQITVAPSGTAGPYTYQWADGPTTQNRGLVKAGQYTVTVTDVPTGVRATQQIMVGQNPRIEVLVRKTDNNVVLEVSGGMPPYTYAWDDGSAAAARESLEPGIYQCVITDAVGCSQTVEVTIEGYRFYWSGNPITLSLDAGQDYRDDPGTKPDLTFLVEVWLEEVYGSEAFVQIGTVLEQPADRDGRTVFQVEELLDAYLDYHVPAVGQAAITQATPLFRRFYLKYAENYGEPVVRDATTVLTQNFVLRGGLSRYEAVTRTYQDSYRPLVRPFLTWQPNDKAVYQDQPEFLYYLVDSSVTDFEWRLRVRYDDDSTQERTVATQEAVQRFEVYCLPAGFAQLGLADSEERHVVGWDLWVSSTAGAAQTETRRYQLDRRPVRQCRYLVHANSLGGMDTVAMVGEGQLDAEVAGEEVERSPVPFPDPLLGDQLVLDRTLRPVLKLAGGVCDNSREWLATLQELLLSRRVLLLTGPRWQPVTVKAQTTTIRKDGENVQTLDIILQLPRERFYTPRLGAAAVTRQDLLLP</sequence>